<reference evidence="1 2" key="1">
    <citation type="submission" date="2015-08" db="EMBL/GenBank/DDBJ databases">
        <title>Genomes of Isolates from Cabo Rojo, PR.</title>
        <authorList>
            <person name="Sanchez-Nieves R.L."/>
            <person name="Montalvo-Rodriguez R."/>
        </authorList>
    </citation>
    <scope>NUCLEOTIDE SEQUENCE [LARGE SCALE GENOMIC DNA]</scope>
    <source>
        <strain evidence="1 2">SL3</strain>
    </source>
</reference>
<evidence type="ECO:0000313" key="1">
    <source>
        <dbReference type="EMBL" id="KOX93569.1"/>
    </source>
</evidence>
<protein>
    <submittedName>
        <fullName evidence="1">Uncharacterized protein</fullName>
    </submittedName>
</protein>
<dbReference type="EMBL" id="LIUF01000002">
    <property type="protein sequence ID" value="KOX93569.1"/>
    <property type="molecule type" value="Genomic_DNA"/>
</dbReference>
<name>A0A0M9AJZ1_9EURY</name>
<comment type="caution">
    <text evidence="1">The sequence shown here is derived from an EMBL/GenBank/DDBJ whole genome shotgun (WGS) entry which is preliminary data.</text>
</comment>
<organism evidence="1 2">
    <name type="scientific">Haloarcula rubripromontorii</name>
    <dbReference type="NCBI Taxonomy" id="1705562"/>
    <lineage>
        <taxon>Archaea</taxon>
        <taxon>Methanobacteriati</taxon>
        <taxon>Methanobacteriota</taxon>
        <taxon>Stenosarchaea group</taxon>
        <taxon>Halobacteria</taxon>
        <taxon>Halobacteriales</taxon>
        <taxon>Haloarculaceae</taxon>
        <taxon>Haloarcula</taxon>
    </lineage>
</organism>
<dbReference type="PATRIC" id="fig|1705562.3.peg.2353"/>
<accession>A0A0M9AJZ1</accession>
<dbReference type="Pfam" id="PF24376">
    <property type="entry name" value="DUF7532"/>
    <property type="match status" value="1"/>
</dbReference>
<dbReference type="STRING" id="1705562.AMS69_06480"/>
<gene>
    <name evidence="1" type="ORF">AMS69_06480</name>
</gene>
<evidence type="ECO:0000313" key="2">
    <source>
        <dbReference type="Proteomes" id="UP000037729"/>
    </source>
</evidence>
<proteinExistence type="predicted"/>
<sequence length="124" mass="13780">MHFTQREQQALRDAGVEQATIEAASDTVIEATDDAAGELEDFFDGRETVYSDMDIAHSSSDIQEHTVEYCDLFTHADDIRGYLRFDTWGVPVEGGRVLSDEKVELSLGPTVHGRVRFAADEDAL</sequence>
<dbReference type="OrthoDB" id="199125at2157"/>
<keyword evidence="2" id="KW-1185">Reference proteome</keyword>
<dbReference type="InterPro" id="IPR055954">
    <property type="entry name" value="DUF7532"/>
</dbReference>
<dbReference type="Proteomes" id="UP000037729">
    <property type="component" value="Unassembled WGS sequence"/>
</dbReference>
<dbReference type="AlphaFoldDB" id="A0A0M9AJZ1"/>
<dbReference type="RefSeq" id="WP_053967262.1">
    <property type="nucleotide sequence ID" value="NZ_LIUF01000002.1"/>
</dbReference>